<organism evidence="2">
    <name type="scientific">Chromera velia CCMP2878</name>
    <dbReference type="NCBI Taxonomy" id="1169474"/>
    <lineage>
        <taxon>Eukaryota</taxon>
        <taxon>Sar</taxon>
        <taxon>Alveolata</taxon>
        <taxon>Colpodellida</taxon>
        <taxon>Chromeraceae</taxon>
        <taxon>Chromera</taxon>
    </lineage>
</organism>
<dbReference type="EMBL" id="CDMZ01002189">
    <property type="protein sequence ID" value="CEM41195.1"/>
    <property type="molecule type" value="Genomic_DNA"/>
</dbReference>
<feature type="compositionally biased region" description="Low complexity" evidence="1">
    <location>
        <begin position="47"/>
        <end position="58"/>
    </location>
</feature>
<dbReference type="PhylomeDB" id="A0A0G4HBL0"/>
<evidence type="ECO:0000313" key="2">
    <source>
        <dbReference type="EMBL" id="CEM41195.1"/>
    </source>
</evidence>
<dbReference type="VEuPathDB" id="CryptoDB:Cvel_25884"/>
<accession>A0A0G4HBL0</accession>
<sequence>MRLSIPIAGFFEKHPTIVFPNPRKVSDFTAAVRGGPDYKLKQQQSVHNNAHAPASNSAETPSPEPSLQQMFAEYIPSGVDTANERFLQECVRTLYDQQQKVRDLKKNQNPRNAYRLERFEKNALTLKAYLDETLVLGASPPIPEGRESLFVLIQDNAAAREVAGEDSTSISSGSAE</sequence>
<gene>
    <name evidence="2" type="ORF">Cvel_25884</name>
</gene>
<feature type="region of interest" description="Disordered" evidence="1">
    <location>
        <begin position="42"/>
        <end position="65"/>
    </location>
</feature>
<evidence type="ECO:0000256" key="1">
    <source>
        <dbReference type="SAM" id="MobiDB-lite"/>
    </source>
</evidence>
<proteinExistence type="predicted"/>
<reference evidence="2" key="1">
    <citation type="submission" date="2014-11" db="EMBL/GenBank/DDBJ databases">
        <authorList>
            <person name="Otto D Thomas"/>
            <person name="Naeem Raeece"/>
        </authorList>
    </citation>
    <scope>NUCLEOTIDE SEQUENCE</scope>
</reference>
<dbReference type="AlphaFoldDB" id="A0A0G4HBL0"/>
<name>A0A0G4HBL0_9ALVE</name>
<protein>
    <submittedName>
        <fullName evidence="2">Uncharacterized protein</fullName>
    </submittedName>
</protein>